<dbReference type="Gene3D" id="1.10.150.130">
    <property type="match status" value="1"/>
</dbReference>
<dbReference type="PANTHER" id="PTHR30349:SF64">
    <property type="entry name" value="PROPHAGE INTEGRASE INTD-RELATED"/>
    <property type="match status" value="1"/>
</dbReference>
<dbReference type="Proteomes" id="UP000011922">
    <property type="component" value="Unassembled WGS sequence"/>
</dbReference>
<evidence type="ECO:0000256" key="4">
    <source>
        <dbReference type="SAM" id="MobiDB-lite"/>
    </source>
</evidence>
<dbReference type="InterPro" id="IPR050090">
    <property type="entry name" value="Tyrosine_recombinase_XerCD"/>
</dbReference>
<dbReference type="AlphaFoldDB" id="M5PSR1"/>
<dbReference type="CDD" id="cd00796">
    <property type="entry name" value="INT_Rci_Hp1_C"/>
    <property type="match status" value="1"/>
</dbReference>
<comment type="similarity">
    <text evidence="1">Belongs to the 'phage' integrase family.</text>
</comment>
<dbReference type="InterPro" id="IPR013762">
    <property type="entry name" value="Integrase-like_cat_sf"/>
</dbReference>
<feature type="region of interest" description="Disordered" evidence="4">
    <location>
        <begin position="70"/>
        <end position="89"/>
    </location>
</feature>
<gene>
    <name evidence="6" type="ORF">PCS_01995</name>
</gene>
<evidence type="ECO:0000256" key="2">
    <source>
        <dbReference type="ARBA" id="ARBA00023125"/>
    </source>
</evidence>
<keyword evidence="2" id="KW-0238">DNA-binding</keyword>
<dbReference type="InterPro" id="IPR011010">
    <property type="entry name" value="DNA_brk_join_enz"/>
</dbReference>
<dbReference type="SUPFAM" id="SSF56349">
    <property type="entry name" value="DNA breaking-rejoining enzymes"/>
    <property type="match status" value="1"/>
</dbReference>
<dbReference type="GO" id="GO:0003677">
    <property type="term" value="F:DNA binding"/>
    <property type="evidence" value="ECO:0007669"/>
    <property type="project" value="UniProtKB-KW"/>
</dbReference>
<dbReference type="PROSITE" id="PS51898">
    <property type="entry name" value="TYR_RECOMBINASE"/>
    <property type="match status" value="1"/>
</dbReference>
<evidence type="ECO:0000256" key="1">
    <source>
        <dbReference type="ARBA" id="ARBA00008857"/>
    </source>
</evidence>
<dbReference type="PATRIC" id="fig|1262666.3.peg.2018"/>
<dbReference type="Gene3D" id="1.10.443.10">
    <property type="entry name" value="Intergrase catalytic core"/>
    <property type="match status" value="1"/>
</dbReference>
<accession>M5PSR1</accession>
<sequence>MATEWRKTSFQGVRYREHPTRKHGIRPDRYYVITYKLDGKTKTEAVGWASQGIKPAECYELLAEVKRNQRTGTGPRTLEEKRKEAEAARSATKQQAISFEYYFRGHYLPEASRRKNPETILTEEHYARIWIFPALNEKPMAEIHPLDVERIKNSILDAGRAPRTALQALAIFRLVWNHAKKRGLLDRESPTRNIDLPKVNNARTRFFSPDQAEQLLKLIEVDDPAAYRITLAALYTGARFGELAGLTWSGLDLSGKRITFLHTKTGRPRSCPIAKRLCVVLSELNRGNPGDHVFVNRDGKPWRECPSVFRKALKKLGLNEGHTDRRDILVFHSLRHTAASFMMAAGIDPKTIQELFGWSTMQMLARYTHVLDETKHKAVQSLERALEQPSSKIIQFSRGKVLGIK</sequence>
<dbReference type="GO" id="GO:0015074">
    <property type="term" value="P:DNA integration"/>
    <property type="evidence" value="ECO:0007669"/>
    <property type="project" value="InterPro"/>
</dbReference>
<dbReference type="PANTHER" id="PTHR30349">
    <property type="entry name" value="PHAGE INTEGRASE-RELATED"/>
    <property type="match status" value="1"/>
</dbReference>
<proteinExistence type="inferred from homology"/>
<evidence type="ECO:0000313" key="6">
    <source>
        <dbReference type="EMBL" id="EMG37159.1"/>
    </source>
</evidence>
<name>M5PSR1_DESAF</name>
<keyword evidence="3" id="KW-0233">DNA recombination</keyword>
<evidence type="ECO:0000313" key="7">
    <source>
        <dbReference type="Proteomes" id="UP000011922"/>
    </source>
</evidence>
<dbReference type="InterPro" id="IPR010998">
    <property type="entry name" value="Integrase_recombinase_N"/>
</dbReference>
<feature type="compositionally biased region" description="Basic and acidic residues" evidence="4">
    <location>
        <begin position="77"/>
        <end position="87"/>
    </location>
</feature>
<dbReference type="RefSeq" id="WP_005986713.1">
    <property type="nucleotide sequence ID" value="NZ_AOSV01000020.1"/>
</dbReference>
<dbReference type="Pfam" id="PF00589">
    <property type="entry name" value="Phage_integrase"/>
    <property type="match status" value="1"/>
</dbReference>
<feature type="domain" description="Tyr recombinase" evidence="5">
    <location>
        <begin position="202"/>
        <end position="380"/>
    </location>
</feature>
<protein>
    <submittedName>
        <fullName evidence="6">Site-specific recombinase XerD</fullName>
    </submittedName>
</protein>
<evidence type="ECO:0000256" key="3">
    <source>
        <dbReference type="ARBA" id="ARBA00023172"/>
    </source>
</evidence>
<evidence type="ECO:0000259" key="5">
    <source>
        <dbReference type="PROSITE" id="PS51898"/>
    </source>
</evidence>
<dbReference type="EMBL" id="AOSV01000020">
    <property type="protein sequence ID" value="EMG37159.1"/>
    <property type="molecule type" value="Genomic_DNA"/>
</dbReference>
<dbReference type="OrthoDB" id="9789256at2"/>
<comment type="caution">
    <text evidence="6">The sequence shown here is derived from an EMBL/GenBank/DDBJ whole genome shotgun (WGS) entry which is preliminary data.</text>
</comment>
<reference evidence="6 7" key="1">
    <citation type="journal article" date="2013" name="Genome Announc.">
        <title>Draft Genome Sequence for Desulfovibrio africanus Strain PCS.</title>
        <authorList>
            <person name="Brown S.D."/>
            <person name="Utturkar S.M."/>
            <person name="Arkin A.P."/>
            <person name="Deutschbauer A.M."/>
            <person name="Elias D.A."/>
            <person name="Hazen T.C."/>
            <person name="Chakraborty R."/>
        </authorList>
    </citation>
    <scope>NUCLEOTIDE SEQUENCE [LARGE SCALE GENOMIC DNA]</scope>
    <source>
        <strain evidence="6 7">PCS</strain>
    </source>
</reference>
<organism evidence="6 7">
    <name type="scientific">Desulfocurvibacter africanus PCS</name>
    <dbReference type="NCBI Taxonomy" id="1262666"/>
    <lineage>
        <taxon>Bacteria</taxon>
        <taxon>Pseudomonadati</taxon>
        <taxon>Thermodesulfobacteriota</taxon>
        <taxon>Desulfovibrionia</taxon>
        <taxon>Desulfovibrionales</taxon>
        <taxon>Desulfovibrionaceae</taxon>
        <taxon>Desulfocurvibacter</taxon>
    </lineage>
</organism>
<dbReference type="GO" id="GO:0006310">
    <property type="term" value="P:DNA recombination"/>
    <property type="evidence" value="ECO:0007669"/>
    <property type="project" value="UniProtKB-KW"/>
</dbReference>
<dbReference type="InterPro" id="IPR002104">
    <property type="entry name" value="Integrase_catalytic"/>
</dbReference>